<dbReference type="SUPFAM" id="SSF54373">
    <property type="entry name" value="FAD-linked reductases, C-terminal domain"/>
    <property type="match status" value="1"/>
</dbReference>
<dbReference type="GO" id="GO:0016614">
    <property type="term" value="F:oxidoreductase activity, acting on CH-OH group of donors"/>
    <property type="evidence" value="ECO:0007669"/>
    <property type="project" value="InterPro"/>
</dbReference>
<dbReference type="GO" id="GO:0050660">
    <property type="term" value="F:flavin adenine dinucleotide binding"/>
    <property type="evidence" value="ECO:0007669"/>
    <property type="project" value="InterPro"/>
</dbReference>
<name>A0A545UPB6_9HYPO</name>
<dbReference type="Gene3D" id="3.30.560.10">
    <property type="entry name" value="Glucose Oxidase, domain 3"/>
    <property type="match status" value="1"/>
</dbReference>
<feature type="domain" description="Glucose-methanol-choline oxidoreductase N-terminal" evidence="9">
    <location>
        <begin position="98"/>
        <end position="121"/>
    </location>
</feature>
<dbReference type="SUPFAM" id="SSF51905">
    <property type="entry name" value="FAD/NAD(P)-binding domain"/>
    <property type="match status" value="1"/>
</dbReference>
<dbReference type="InterPro" id="IPR036188">
    <property type="entry name" value="FAD/NAD-bd_sf"/>
</dbReference>
<keyword evidence="4 7" id="KW-0274">FAD</keyword>
<keyword evidence="3 8" id="KW-0285">Flavoprotein</keyword>
<keyword evidence="5" id="KW-0560">Oxidoreductase</keyword>
<evidence type="ECO:0000256" key="5">
    <source>
        <dbReference type="ARBA" id="ARBA00023002"/>
    </source>
</evidence>
<dbReference type="Proteomes" id="UP000315783">
    <property type="component" value="Unassembled WGS sequence"/>
</dbReference>
<sequence>MVINMLSVHQLSPDAFAKRPFDYIVVGGGTAGLAVASRLAERKHLRVGVIEAGNSVDDDENVSVPAFYGRSIHGENDWCHSTTPQVGLGGKKLPWPRGKALGGTSSMNFMTWVRASRQDYDAWEALGNQGWGWDDMLPFFKRSETFHPPSEDLAAKFDVRHDAKSLGTSGPIQISYNEEYSASHCLWHRTLNSIGIPTNVAHTAGSNVGVWTNLNSVDPKTAKRSYAISYLSSEPPSPNLHILTNAYVKRIILHSDGARCKARGVVFQSGGREFEVFATRETIISTGSVQSPQILELSGIGNPTILKRAGIPVQVKSDMVGENLQDHIMLATIFEVDPLLPNPDDLLTDSIYAARARQQYEAMRCGPLTVLPCSICYIPMKNIVSGQCLSDMKLRAQAHSAFSAAKSAIAVERLGNDTNLGHVEYIFDLGNWSPSFKSEAPKKYGTMLQILQYPFSVGSIHIRPSGNNNNGESPPTELHIDPGYYQGEHGGLDIEVMQNAMTFLQKIVATQPLASVIHCPVSPTAEDMEDSNRMRDWIVENTITDWHPVGTCAMGGHGGIDEGVVNERLQVYGVENLRVVDASIMPLQISAHLQATVYAIAEKGASMILEDLDSGTLS</sequence>
<dbReference type="AlphaFoldDB" id="A0A545UPB6"/>
<evidence type="ECO:0000256" key="6">
    <source>
        <dbReference type="PIRSR" id="PIRSR000137-1"/>
    </source>
</evidence>
<evidence type="ECO:0000313" key="11">
    <source>
        <dbReference type="EMBL" id="TQV91317.1"/>
    </source>
</evidence>
<comment type="cofactor">
    <cofactor evidence="1 7">
        <name>FAD</name>
        <dbReference type="ChEBI" id="CHEBI:57692"/>
    </cofactor>
</comment>
<dbReference type="PANTHER" id="PTHR11552">
    <property type="entry name" value="GLUCOSE-METHANOL-CHOLINE GMC OXIDOREDUCTASE"/>
    <property type="match status" value="1"/>
</dbReference>
<gene>
    <name evidence="11" type="ORF">IF1G_10198</name>
</gene>
<feature type="domain" description="Glucose-methanol-choline oxidoreductase N-terminal" evidence="10">
    <location>
        <begin position="287"/>
        <end position="301"/>
    </location>
</feature>
<accession>A0A545UPB6</accession>
<keyword evidence="12" id="KW-1185">Reference proteome</keyword>
<feature type="active site" description="Proton donor" evidence="6">
    <location>
        <position position="547"/>
    </location>
</feature>
<dbReference type="EMBL" id="SPUK01000020">
    <property type="protein sequence ID" value="TQV91317.1"/>
    <property type="molecule type" value="Genomic_DNA"/>
</dbReference>
<evidence type="ECO:0000256" key="8">
    <source>
        <dbReference type="RuleBase" id="RU003968"/>
    </source>
</evidence>
<dbReference type="OrthoDB" id="269227at2759"/>
<evidence type="ECO:0000259" key="10">
    <source>
        <dbReference type="PROSITE" id="PS00624"/>
    </source>
</evidence>
<evidence type="ECO:0000256" key="3">
    <source>
        <dbReference type="ARBA" id="ARBA00022630"/>
    </source>
</evidence>
<dbReference type="Pfam" id="PF05199">
    <property type="entry name" value="GMC_oxred_C"/>
    <property type="match status" value="1"/>
</dbReference>
<dbReference type="InterPro" id="IPR000172">
    <property type="entry name" value="GMC_OxRdtase_N"/>
</dbReference>
<dbReference type="PIRSF" id="PIRSF000137">
    <property type="entry name" value="Alcohol_oxidase"/>
    <property type="match status" value="1"/>
</dbReference>
<evidence type="ECO:0000259" key="9">
    <source>
        <dbReference type="PROSITE" id="PS00623"/>
    </source>
</evidence>
<comment type="similarity">
    <text evidence="2 8">Belongs to the GMC oxidoreductase family.</text>
</comment>
<reference evidence="11 12" key="1">
    <citation type="journal article" date="2019" name="Appl. Microbiol. Biotechnol.">
        <title>Genome sequence of Isaria javanica and comparative genome analysis insights into family S53 peptidase evolution in fungal entomopathogens.</title>
        <authorList>
            <person name="Lin R."/>
            <person name="Zhang X."/>
            <person name="Xin B."/>
            <person name="Zou M."/>
            <person name="Gao Y."/>
            <person name="Qin F."/>
            <person name="Hu Q."/>
            <person name="Xie B."/>
            <person name="Cheng X."/>
        </authorList>
    </citation>
    <scope>NUCLEOTIDE SEQUENCE [LARGE SCALE GENOMIC DNA]</scope>
    <source>
        <strain evidence="11 12">IJ1G</strain>
    </source>
</reference>
<evidence type="ECO:0000256" key="2">
    <source>
        <dbReference type="ARBA" id="ARBA00010790"/>
    </source>
</evidence>
<dbReference type="PROSITE" id="PS00623">
    <property type="entry name" value="GMC_OXRED_1"/>
    <property type="match status" value="1"/>
</dbReference>
<dbReference type="InterPro" id="IPR012132">
    <property type="entry name" value="GMC_OxRdtase"/>
</dbReference>
<dbReference type="STRING" id="43265.A0A545UPB6"/>
<evidence type="ECO:0000256" key="7">
    <source>
        <dbReference type="PIRSR" id="PIRSR000137-2"/>
    </source>
</evidence>
<feature type="binding site" evidence="7">
    <location>
        <begin position="546"/>
        <end position="547"/>
    </location>
    <ligand>
        <name>FAD</name>
        <dbReference type="ChEBI" id="CHEBI:57692"/>
    </ligand>
</feature>
<dbReference type="InterPro" id="IPR007867">
    <property type="entry name" value="GMC_OxRtase_C"/>
</dbReference>
<protein>
    <submittedName>
        <fullName evidence="11">Choline dehydrogenase</fullName>
    </submittedName>
</protein>
<comment type="caution">
    <text evidence="11">The sequence shown here is derived from an EMBL/GenBank/DDBJ whole genome shotgun (WGS) entry which is preliminary data.</text>
</comment>
<dbReference type="Gene3D" id="3.50.50.60">
    <property type="entry name" value="FAD/NAD(P)-binding domain"/>
    <property type="match status" value="1"/>
</dbReference>
<feature type="active site" description="Proton acceptor" evidence="6">
    <location>
        <position position="592"/>
    </location>
</feature>
<evidence type="ECO:0000313" key="12">
    <source>
        <dbReference type="Proteomes" id="UP000315783"/>
    </source>
</evidence>
<proteinExistence type="inferred from homology"/>
<evidence type="ECO:0000256" key="1">
    <source>
        <dbReference type="ARBA" id="ARBA00001974"/>
    </source>
</evidence>
<feature type="binding site" evidence="7">
    <location>
        <position position="248"/>
    </location>
    <ligand>
        <name>FAD</name>
        <dbReference type="ChEBI" id="CHEBI:57692"/>
    </ligand>
</feature>
<dbReference type="Pfam" id="PF00732">
    <property type="entry name" value="GMC_oxred_N"/>
    <property type="match status" value="1"/>
</dbReference>
<feature type="binding site" evidence="7">
    <location>
        <position position="104"/>
    </location>
    <ligand>
        <name>FAD</name>
        <dbReference type="ChEBI" id="CHEBI:57692"/>
    </ligand>
</feature>
<evidence type="ECO:0000256" key="4">
    <source>
        <dbReference type="ARBA" id="ARBA00022827"/>
    </source>
</evidence>
<dbReference type="PROSITE" id="PS00624">
    <property type="entry name" value="GMC_OXRED_2"/>
    <property type="match status" value="1"/>
</dbReference>
<dbReference type="PANTHER" id="PTHR11552:SF201">
    <property type="entry name" value="GLUCOSE-METHANOL-CHOLINE OXIDOREDUCTASE N-TERMINAL DOMAIN-CONTAINING PROTEIN"/>
    <property type="match status" value="1"/>
</dbReference>
<organism evidence="11 12">
    <name type="scientific">Cordyceps javanica</name>
    <dbReference type="NCBI Taxonomy" id="43265"/>
    <lineage>
        <taxon>Eukaryota</taxon>
        <taxon>Fungi</taxon>
        <taxon>Dikarya</taxon>
        <taxon>Ascomycota</taxon>
        <taxon>Pezizomycotina</taxon>
        <taxon>Sordariomycetes</taxon>
        <taxon>Hypocreomycetidae</taxon>
        <taxon>Hypocreales</taxon>
        <taxon>Cordycipitaceae</taxon>
        <taxon>Cordyceps</taxon>
    </lineage>
</organism>